<reference evidence="2 3" key="1">
    <citation type="submission" date="2019-09" db="EMBL/GenBank/DDBJ databases">
        <title>In-depth cultivation of the pig gut microbiome towards novel bacterial diversity and tailored functional studies.</title>
        <authorList>
            <person name="Wylensek D."/>
            <person name="Hitch T.C.A."/>
            <person name="Clavel T."/>
        </authorList>
    </citation>
    <scope>NUCLEOTIDE SEQUENCE [LARGE SCALE GENOMIC DNA]</scope>
    <source>
        <strain evidence="2 3">PG-178-WT-4</strain>
    </source>
</reference>
<evidence type="ECO:0000313" key="2">
    <source>
        <dbReference type="EMBL" id="MSS28109.1"/>
    </source>
</evidence>
<sequence length="108" mass="12400">MDVFAPYEQAPQREARARRAAEQQEQRLRAAVDALMDSPDGRCLLRWLIQLCQCFQALTPTGGDLETHRLIFTEGRRFVGMRLLRLLQDADSGHLPRLLQTKEDDHGI</sequence>
<dbReference type="RefSeq" id="WP_154511212.1">
    <property type="nucleotide sequence ID" value="NZ_DBFWWU010000097.1"/>
</dbReference>
<comment type="caution">
    <text evidence="2">The sequence shown here is derived from an EMBL/GenBank/DDBJ whole genome shotgun (WGS) entry which is preliminary data.</text>
</comment>
<keyword evidence="3" id="KW-1185">Reference proteome</keyword>
<accession>A0A6L5XM68</accession>
<dbReference type="AlphaFoldDB" id="A0A6L5XM68"/>
<evidence type="ECO:0000259" key="1">
    <source>
        <dbReference type="Pfam" id="PF25181"/>
    </source>
</evidence>
<proteinExistence type="predicted"/>
<dbReference type="InterPro" id="IPR057447">
    <property type="entry name" value="Bbp19-like_phage"/>
</dbReference>
<name>A0A6L5XM68_9BACT</name>
<evidence type="ECO:0000313" key="3">
    <source>
        <dbReference type="Proteomes" id="UP000477488"/>
    </source>
</evidence>
<dbReference type="Proteomes" id="UP000477488">
    <property type="component" value="Unassembled WGS sequence"/>
</dbReference>
<dbReference type="Pfam" id="PF25181">
    <property type="entry name" value="Phage_Bbp19"/>
    <property type="match status" value="1"/>
</dbReference>
<protein>
    <recommendedName>
        <fullName evidence="1">Bbp19-like phage domain-containing protein</fullName>
    </recommendedName>
</protein>
<organism evidence="2 3">
    <name type="scientific">Desulfovibrio porci</name>
    <dbReference type="NCBI Taxonomy" id="2605782"/>
    <lineage>
        <taxon>Bacteria</taxon>
        <taxon>Pseudomonadati</taxon>
        <taxon>Thermodesulfobacteriota</taxon>
        <taxon>Desulfovibrionia</taxon>
        <taxon>Desulfovibrionales</taxon>
        <taxon>Desulfovibrionaceae</taxon>
        <taxon>Desulfovibrio</taxon>
    </lineage>
</organism>
<gene>
    <name evidence="2" type="ORF">FYJ44_08670</name>
</gene>
<feature type="domain" description="Bbp19-like phage" evidence="1">
    <location>
        <begin position="34"/>
        <end position="87"/>
    </location>
</feature>
<dbReference type="EMBL" id="VUMH01000008">
    <property type="protein sequence ID" value="MSS28109.1"/>
    <property type="molecule type" value="Genomic_DNA"/>
</dbReference>